<evidence type="ECO:0000256" key="1">
    <source>
        <dbReference type="SAM" id="MobiDB-lite"/>
    </source>
</evidence>
<feature type="transmembrane region" description="Helical" evidence="2">
    <location>
        <begin position="239"/>
        <end position="259"/>
    </location>
</feature>
<feature type="region of interest" description="Disordered" evidence="1">
    <location>
        <begin position="469"/>
        <end position="499"/>
    </location>
</feature>
<feature type="transmembrane region" description="Helical" evidence="2">
    <location>
        <begin position="416"/>
        <end position="439"/>
    </location>
</feature>
<feature type="transmembrane region" description="Helical" evidence="2">
    <location>
        <begin position="180"/>
        <end position="202"/>
    </location>
</feature>
<keyword evidence="2" id="KW-0812">Transmembrane</keyword>
<keyword evidence="2" id="KW-0472">Membrane</keyword>
<feature type="transmembrane region" description="Helical" evidence="2">
    <location>
        <begin position="69"/>
        <end position="93"/>
    </location>
</feature>
<reference evidence="4 6" key="2">
    <citation type="submission" date="2023-07" db="EMBL/GenBank/DDBJ databases">
        <title>Sequencing the genomes of 1000 actinobacteria strains.</title>
        <authorList>
            <person name="Klenk H.-P."/>
        </authorList>
    </citation>
    <scope>NUCLEOTIDE SEQUENCE [LARGE SCALE GENOMIC DNA]</scope>
    <source>
        <strain evidence="4 6">DSM 44724</strain>
    </source>
</reference>
<feature type="transmembrane region" description="Helical" evidence="2">
    <location>
        <begin position="114"/>
        <end position="139"/>
    </location>
</feature>
<feature type="transmembrane region" description="Helical" evidence="2">
    <location>
        <begin position="290"/>
        <end position="312"/>
    </location>
</feature>
<dbReference type="Proteomes" id="UP001183604">
    <property type="component" value="Unassembled WGS sequence"/>
</dbReference>
<gene>
    <name evidence="4" type="ORF">J2S69_000367</name>
    <name evidence="3" type="ORF">O2L01_21510</name>
</gene>
<dbReference type="EMBL" id="JAVDYD010000001">
    <property type="protein sequence ID" value="MDR7336648.1"/>
    <property type="molecule type" value="Genomic_DNA"/>
</dbReference>
<evidence type="ECO:0000256" key="2">
    <source>
        <dbReference type="SAM" id="Phobius"/>
    </source>
</evidence>
<accession>A0A9X3SZN5</accession>
<feature type="transmembrane region" description="Helical" evidence="2">
    <location>
        <begin position="318"/>
        <end position="335"/>
    </location>
</feature>
<feature type="transmembrane region" description="Helical" evidence="2">
    <location>
        <begin position="445"/>
        <end position="463"/>
    </location>
</feature>
<sequence length="509" mass="54635">MNLRLGQSAHLAGLLLRFFRRRVLRVGMLRARAVRAAAAVLALTLFGVLCAAAYLFLEPLALSPELWDLMFEISTVSLVLWVMGAFLVIKVLFINAADMLELTYQLPVTNRERALAFLLYEAAITGVVVALGFSALAVSSLALMGAAALPYLFTAFAVPAVAVYLGLGVLYHLLVRFWTVLRLGGTAGLLSVIVLFMLLVWYSTGINGAIIAITDAHLDGAGAFRWQTAVAWLWNRSPVLTAAACLAAFVVLIGLNLVLTPNQHVRQSKFLAVFTGGRARRVLHPYDYCLVRNSQTVVAVVITVVLFAYLLLAGNRVNPMWSLVALSTAGLYHYSGTEPLRRLPIAARSAAAVYARLCKGQALLIAAFALPQFLIGAFVVPAAMADSATAVLGAFAGIVLTLWVSVVFPSEKNNPFSILLGIACAAVVFGLIAIGLGMLNLPAPVTRAVIACCAAAIVAHSIVEIHDNESKRRNREEVQNRPGVARELPGDHDGRDRGGVDAAHVLYER</sequence>
<dbReference type="Proteomes" id="UP001145799">
    <property type="component" value="Unassembled WGS sequence"/>
</dbReference>
<protein>
    <submittedName>
        <fullName evidence="3">Uncharacterized protein</fullName>
    </submittedName>
</protein>
<feature type="transmembrane region" description="Helical" evidence="2">
    <location>
        <begin position="390"/>
        <end position="409"/>
    </location>
</feature>
<evidence type="ECO:0000313" key="4">
    <source>
        <dbReference type="EMBL" id="MDR7336648.1"/>
    </source>
</evidence>
<proteinExistence type="predicted"/>
<evidence type="ECO:0000313" key="3">
    <source>
        <dbReference type="EMBL" id="MDA1387586.1"/>
    </source>
</evidence>
<evidence type="ECO:0000313" key="6">
    <source>
        <dbReference type="Proteomes" id="UP001183604"/>
    </source>
</evidence>
<feature type="transmembrane region" description="Helical" evidence="2">
    <location>
        <begin position="362"/>
        <end position="384"/>
    </location>
</feature>
<feature type="transmembrane region" description="Helical" evidence="2">
    <location>
        <begin position="151"/>
        <end position="173"/>
    </location>
</feature>
<dbReference type="RefSeq" id="WP_270124091.1">
    <property type="nucleotide sequence ID" value="NZ_BAAAOM010000002.1"/>
</dbReference>
<name>A0A9X3SZN5_9ACTN</name>
<feature type="compositionally biased region" description="Basic and acidic residues" evidence="1">
    <location>
        <begin position="488"/>
        <end position="499"/>
    </location>
</feature>
<reference evidence="3" key="1">
    <citation type="submission" date="2022-12" db="EMBL/GenBank/DDBJ databases">
        <title>Gycomyces niveus sp.nov., a novel actinomycete isolated from soil in Shouguang.</title>
        <authorList>
            <person name="Yang X."/>
        </authorList>
    </citation>
    <scope>NUCLEOTIDE SEQUENCE</scope>
    <source>
        <strain evidence="3">DSM 44724</strain>
    </source>
</reference>
<organism evidence="3 5">
    <name type="scientific">Glycomyces lechevalierae</name>
    <dbReference type="NCBI Taxonomy" id="256034"/>
    <lineage>
        <taxon>Bacteria</taxon>
        <taxon>Bacillati</taxon>
        <taxon>Actinomycetota</taxon>
        <taxon>Actinomycetes</taxon>
        <taxon>Glycomycetales</taxon>
        <taxon>Glycomycetaceae</taxon>
        <taxon>Glycomyces</taxon>
    </lineage>
</organism>
<evidence type="ECO:0000313" key="5">
    <source>
        <dbReference type="Proteomes" id="UP001145799"/>
    </source>
</evidence>
<dbReference type="EMBL" id="JAPZVQ010000017">
    <property type="protein sequence ID" value="MDA1387586.1"/>
    <property type="molecule type" value="Genomic_DNA"/>
</dbReference>
<feature type="transmembrane region" description="Helical" evidence="2">
    <location>
        <begin position="34"/>
        <end position="57"/>
    </location>
</feature>
<keyword evidence="6" id="KW-1185">Reference proteome</keyword>
<dbReference type="AlphaFoldDB" id="A0A9X3SZN5"/>
<feature type="compositionally biased region" description="Basic and acidic residues" evidence="1">
    <location>
        <begin position="469"/>
        <end position="479"/>
    </location>
</feature>
<keyword evidence="2" id="KW-1133">Transmembrane helix</keyword>
<comment type="caution">
    <text evidence="3">The sequence shown here is derived from an EMBL/GenBank/DDBJ whole genome shotgun (WGS) entry which is preliminary data.</text>
</comment>